<reference evidence="1 2" key="1">
    <citation type="submission" date="2009-01" db="EMBL/GenBank/DDBJ databases">
        <authorList>
            <person name="Fulton L."/>
            <person name="Clifton S."/>
            <person name="Chinwalla A.T."/>
            <person name="Mitreva M."/>
            <person name="Sodergren E."/>
            <person name="Weinstock G."/>
            <person name="Clifton S."/>
            <person name="Dooling D.J."/>
            <person name="Fulton B."/>
            <person name="Minx P."/>
            <person name="Pepin K.H."/>
            <person name="Johnson M."/>
            <person name="Bhonagiri V."/>
            <person name="Nash W.E."/>
            <person name="Mardis E.R."/>
            <person name="Wilson R.K."/>
        </authorList>
    </citation>
    <scope>NUCLEOTIDE SEQUENCE [LARGE SCALE GENOMIC DNA]</scope>
    <source>
        <strain evidence="1 2">ATCC 23834</strain>
    </source>
</reference>
<dbReference type="EMBL" id="ACEA01000045">
    <property type="protein sequence ID" value="EEG23175.1"/>
    <property type="molecule type" value="Genomic_DNA"/>
</dbReference>
<comment type="caution">
    <text evidence="1">The sequence shown here is derived from an EMBL/GenBank/DDBJ whole genome shotgun (WGS) entry which is preliminary data.</text>
</comment>
<protein>
    <submittedName>
        <fullName evidence="1">Uncharacterized protein</fullName>
    </submittedName>
</protein>
<evidence type="ECO:0000313" key="1">
    <source>
        <dbReference type="EMBL" id="EEG23175.1"/>
    </source>
</evidence>
<gene>
    <name evidence="1" type="ORF">EIKCOROL_02105</name>
</gene>
<accession>C0DXJ4</accession>
<evidence type="ECO:0000313" key="2">
    <source>
        <dbReference type="Proteomes" id="UP000005837"/>
    </source>
</evidence>
<sequence length="44" mass="4974">MGRIERLPENKTAVLPCRCRFFPAAISRHNKRLLEVSGSLCCAE</sequence>
<dbReference type="HOGENOM" id="CLU_3215612_0_0_4"/>
<name>C0DXJ4_EIKCO</name>
<dbReference type="Proteomes" id="UP000005837">
    <property type="component" value="Unassembled WGS sequence"/>
</dbReference>
<dbReference type="AlphaFoldDB" id="C0DXJ4"/>
<organism evidence="1 2">
    <name type="scientific">Eikenella corrodens ATCC 23834</name>
    <dbReference type="NCBI Taxonomy" id="546274"/>
    <lineage>
        <taxon>Bacteria</taxon>
        <taxon>Pseudomonadati</taxon>
        <taxon>Pseudomonadota</taxon>
        <taxon>Betaproteobacteria</taxon>
        <taxon>Neisseriales</taxon>
        <taxon>Neisseriaceae</taxon>
        <taxon>Eikenella</taxon>
    </lineage>
</organism>
<proteinExistence type="predicted"/>